<sequence>MIKILQILVVNLPLVGGQNIYSEAAQLEAKQRLSKGNPYSTNRNQNREKIK</sequence>
<name>A0AAJ6ACT2_GLAPU</name>
<dbReference type="EMBL" id="CP121769">
    <property type="protein sequence ID" value="WGE09120.1"/>
    <property type="molecule type" value="Genomic_DNA"/>
</dbReference>
<proteinExistence type="predicted"/>
<evidence type="ECO:0000313" key="3">
    <source>
        <dbReference type="Proteomes" id="UP001222296"/>
    </source>
</evidence>
<evidence type="ECO:0000256" key="1">
    <source>
        <dbReference type="SAM" id="MobiDB-lite"/>
    </source>
</evidence>
<protein>
    <submittedName>
        <fullName evidence="2">Uncharacterized protein</fullName>
    </submittedName>
</protein>
<reference evidence="2" key="1">
    <citation type="submission" date="2023-04" db="EMBL/GenBank/DDBJ databases">
        <title>Molecular characterization of the Integrative and Conjugative elements harboring multidrug-resistance gene from Glaesserella (Haemophilus) parasuis.</title>
        <authorList>
            <person name="Che Y."/>
            <person name="Zhou L."/>
        </authorList>
    </citation>
    <scope>NUCLEOTIDE SEQUENCE</scope>
    <source>
        <strain evidence="2">Z44</strain>
    </source>
</reference>
<gene>
    <name evidence="2" type="ORF">QBL01_07590</name>
</gene>
<feature type="region of interest" description="Disordered" evidence="1">
    <location>
        <begin position="31"/>
        <end position="51"/>
    </location>
</feature>
<organism evidence="2 3">
    <name type="scientific">Glaesserella parasuis</name>
    <name type="common">Haemophilus parasuis</name>
    <dbReference type="NCBI Taxonomy" id="738"/>
    <lineage>
        <taxon>Bacteria</taxon>
        <taxon>Pseudomonadati</taxon>
        <taxon>Pseudomonadota</taxon>
        <taxon>Gammaproteobacteria</taxon>
        <taxon>Pasteurellales</taxon>
        <taxon>Pasteurellaceae</taxon>
        <taxon>Glaesserella</taxon>
    </lineage>
</organism>
<evidence type="ECO:0000313" key="2">
    <source>
        <dbReference type="EMBL" id="WGE09120.1"/>
    </source>
</evidence>
<dbReference type="Proteomes" id="UP001222296">
    <property type="component" value="Chromosome"/>
</dbReference>
<dbReference type="AlphaFoldDB" id="A0AAJ6ACT2"/>
<dbReference type="RefSeq" id="WP_160433137.1">
    <property type="nucleotide sequence ID" value="NZ_CP121769.1"/>
</dbReference>
<accession>A0AAJ6ACT2</accession>